<dbReference type="InterPro" id="IPR014729">
    <property type="entry name" value="Rossmann-like_a/b/a_fold"/>
</dbReference>
<reference evidence="9 10" key="1">
    <citation type="submission" date="2023-01" db="EMBL/GenBank/DDBJ databases">
        <title>Analysis of 21 Apiospora genomes using comparative genomics revels a genus with tremendous synthesis potential of carbohydrate active enzymes and secondary metabolites.</title>
        <authorList>
            <person name="Sorensen T."/>
        </authorList>
    </citation>
    <scope>NUCLEOTIDE SEQUENCE [LARGE SCALE GENOMIC DNA]</scope>
    <source>
        <strain evidence="9 10">CBS 20057</strain>
    </source>
</reference>
<evidence type="ECO:0000256" key="5">
    <source>
        <dbReference type="ARBA" id="ARBA00022991"/>
    </source>
</evidence>
<dbReference type="InterPro" id="IPR036155">
    <property type="entry name" value="Crypto/Photolyase_N_sf"/>
</dbReference>
<evidence type="ECO:0000313" key="9">
    <source>
        <dbReference type="EMBL" id="KAK8012957.1"/>
    </source>
</evidence>
<evidence type="ECO:0000256" key="6">
    <source>
        <dbReference type="SAM" id="MobiDB-lite"/>
    </source>
</evidence>
<dbReference type="InterPro" id="IPR036134">
    <property type="entry name" value="Crypto/Photolyase_FAD-like_sf"/>
</dbReference>
<feature type="region of interest" description="Disordered" evidence="6">
    <location>
        <begin position="28"/>
        <end position="79"/>
    </location>
</feature>
<sequence length="635" mass="72332">MVVWLLRNSSALFRTTLAAATQPAIRVKPRRSLTTMPPKRKAPTSAKGEAEALEAKKQKIESSLHQKKNGSTTADPLREPHPFAAEAEENGVVLRQFYPPEMSNARALAYNNNELPRPIEVLVKAMEETAAARRKVAVRDAVVHWFKMDLRTRDNRALWMAGQKAREAGVPLVCMYIVSPQDYEAHLRAPIRIDFMLRTLRVLKGDLAKLGIPLYVETVEKRREIPSRIIQLMEEWGASHLFANMEYEVDELRREAKLIRSCAERGIAMEVVHDTCVVPPGALTTGAGKQYSVYSPWYRSWVAYVHANPELLDLFDPPEPNPESAREKLPALFDCEIPEAPESKRLSEKDASRFHALYPAGEHEAMDRLEKFGEEKIGSYHAKRNFPAQPGTSNISVHLAAGTLSSRTAVRYARDRNKTKKLNEGIEGIKVWISEVAWRDFYKHVLDHWPYVCMNKPFKPEYSNITWSYNTEHFEAWRTGRTGYPIVDAAMRQVQHMGWMHNRLRMVVASFLCKDLLLDWRLGERWFMENLVDGDFASNNGGWGFSASVGVDPQPYFRVFNPILQSEKFDPEGEFIRKYLPELRGIAGKAIHDPYGRGAGALAKKAGYPQMIVEHKASRQKAIDMYKEGIKRDTA</sequence>
<dbReference type="PANTHER" id="PTHR11455">
    <property type="entry name" value="CRYPTOCHROME"/>
    <property type="match status" value="1"/>
</dbReference>
<dbReference type="SUPFAM" id="SSF48173">
    <property type="entry name" value="Cryptochrome/photolyase FAD-binding domain"/>
    <property type="match status" value="1"/>
</dbReference>
<evidence type="ECO:0000256" key="1">
    <source>
        <dbReference type="ARBA" id="ARBA00001974"/>
    </source>
</evidence>
<dbReference type="PROSITE" id="PS00691">
    <property type="entry name" value="DNA_PHOTOLYASES_1_2"/>
    <property type="match status" value="1"/>
</dbReference>
<evidence type="ECO:0000256" key="7">
    <source>
        <dbReference type="SAM" id="SignalP"/>
    </source>
</evidence>
<dbReference type="InterPro" id="IPR002081">
    <property type="entry name" value="Cryptochrome/DNA_photolyase_1"/>
</dbReference>
<dbReference type="InterPro" id="IPR018394">
    <property type="entry name" value="DNA_photolyase_1_CS_C"/>
</dbReference>
<keyword evidence="7" id="KW-0732">Signal</keyword>
<dbReference type="InterPro" id="IPR006050">
    <property type="entry name" value="DNA_photolyase_N"/>
</dbReference>
<dbReference type="Pfam" id="PF00875">
    <property type="entry name" value="DNA_photolyase"/>
    <property type="match status" value="1"/>
</dbReference>
<name>A0ABR1RI48_9PEZI</name>
<dbReference type="SUPFAM" id="SSF52425">
    <property type="entry name" value="Cryptochrome/photolyase, N-terminal domain"/>
    <property type="match status" value="1"/>
</dbReference>
<comment type="caution">
    <text evidence="9">The sequence shown here is derived from an EMBL/GenBank/DDBJ whole genome shotgun (WGS) entry which is preliminary data.</text>
</comment>
<evidence type="ECO:0000259" key="8">
    <source>
        <dbReference type="PROSITE" id="PS51645"/>
    </source>
</evidence>
<keyword evidence="10" id="KW-1185">Reference proteome</keyword>
<feature type="signal peptide" evidence="7">
    <location>
        <begin position="1"/>
        <end position="20"/>
    </location>
</feature>
<comment type="cofactor">
    <cofactor evidence="1">
        <name>FAD</name>
        <dbReference type="ChEBI" id="CHEBI:57692"/>
    </cofactor>
</comment>
<organism evidence="9 10">
    <name type="scientific">Apiospora marii</name>
    <dbReference type="NCBI Taxonomy" id="335849"/>
    <lineage>
        <taxon>Eukaryota</taxon>
        <taxon>Fungi</taxon>
        <taxon>Dikarya</taxon>
        <taxon>Ascomycota</taxon>
        <taxon>Pezizomycotina</taxon>
        <taxon>Sordariomycetes</taxon>
        <taxon>Xylariomycetidae</taxon>
        <taxon>Amphisphaeriales</taxon>
        <taxon>Apiosporaceae</taxon>
        <taxon>Apiospora</taxon>
    </lineage>
</organism>
<dbReference type="Proteomes" id="UP001396898">
    <property type="component" value="Unassembled WGS sequence"/>
</dbReference>
<dbReference type="InterPro" id="IPR005101">
    <property type="entry name" value="Cryptochr/Photolyase_FAD-bd"/>
</dbReference>
<protein>
    <submittedName>
        <fullName evidence="9">Deoxyribodipyrimidine photo-lyase</fullName>
    </submittedName>
</protein>
<dbReference type="Pfam" id="PF03441">
    <property type="entry name" value="FAD_binding_7"/>
    <property type="match status" value="1"/>
</dbReference>
<comment type="similarity">
    <text evidence="2">Belongs to the DNA photolyase class-1 family.</text>
</comment>
<dbReference type="PRINTS" id="PR00147">
    <property type="entry name" value="DNAPHOTLYASE"/>
</dbReference>
<feature type="domain" description="Photolyase/cryptochrome alpha/beta" evidence="8">
    <location>
        <begin position="140"/>
        <end position="277"/>
    </location>
</feature>
<dbReference type="Gene3D" id="3.40.50.620">
    <property type="entry name" value="HUPs"/>
    <property type="match status" value="1"/>
</dbReference>
<dbReference type="Gene3D" id="1.10.579.10">
    <property type="entry name" value="DNA Cyclobutane Dipyrimidine Photolyase, subunit A, domain 3"/>
    <property type="match status" value="1"/>
</dbReference>
<proteinExistence type="inferred from homology"/>
<keyword evidence="4" id="KW-0274">FAD</keyword>
<feature type="compositionally biased region" description="Basic and acidic residues" evidence="6">
    <location>
        <begin position="48"/>
        <end position="64"/>
    </location>
</feature>
<dbReference type="PANTHER" id="PTHR11455:SF18">
    <property type="entry name" value="SI:CH1073-390K14.1"/>
    <property type="match status" value="1"/>
</dbReference>
<dbReference type="Gene3D" id="1.25.40.80">
    <property type="match status" value="1"/>
</dbReference>
<keyword evidence="3" id="KW-0285">Flavoprotein</keyword>
<dbReference type="PROSITE" id="PS51645">
    <property type="entry name" value="PHR_CRY_ALPHA_BETA"/>
    <property type="match status" value="1"/>
</dbReference>
<accession>A0ABR1RI48</accession>
<dbReference type="PROSITE" id="PS00394">
    <property type="entry name" value="DNA_PHOTOLYASES_1_1"/>
    <property type="match status" value="1"/>
</dbReference>
<evidence type="ECO:0000313" key="10">
    <source>
        <dbReference type="Proteomes" id="UP001396898"/>
    </source>
</evidence>
<gene>
    <name evidence="9" type="ORF">PG991_010332</name>
</gene>
<evidence type="ECO:0000256" key="2">
    <source>
        <dbReference type="ARBA" id="ARBA00005862"/>
    </source>
</evidence>
<evidence type="ECO:0000256" key="3">
    <source>
        <dbReference type="ARBA" id="ARBA00022630"/>
    </source>
</evidence>
<feature type="chain" id="PRO_5045476688" evidence="7">
    <location>
        <begin position="21"/>
        <end position="635"/>
    </location>
</feature>
<keyword evidence="5" id="KW-0157">Chromophore</keyword>
<dbReference type="EMBL" id="JAQQWI010000015">
    <property type="protein sequence ID" value="KAK8012957.1"/>
    <property type="molecule type" value="Genomic_DNA"/>
</dbReference>
<evidence type="ECO:0000256" key="4">
    <source>
        <dbReference type="ARBA" id="ARBA00022827"/>
    </source>
</evidence>